<comment type="caution">
    <text evidence="2">The sequence shown here is derived from an EMBL/GenBank/DDBJ whole genome shotgun (WGS) entry which is preliminary data.</text>
</comment>
<gene>
    <name evidence="2" type="ORF">NP590_15500</name>
</gene>
<evidence type="ECO:0000313" key="3">
    <source>
        <dbReference type="Proteomes" id="UP001524499"/>
    </source>
</evidence>
<dbReference type="InterPro" id="IPR007684">
    <property type="entry name" value="Znf_Ogr/Delta"/>
</dbReference>
<proteinExistence type="predicted"/>
<sequence>MHITCPHCLHKAHITSSNDLNDEKTISDLYCICLNPDCAGRFVMQLAFQRWLAPPAISIVQLAANLLNTLSKAEREALLQGLPPG</sequence>
<accession>A0ABT1TJ69</accession>
<dbReference type="EMBL" id="JANIBJ010000031">
    <property type="protein sequence ID" value="MCQ8105516.1"/>
    <property type="molecule type" value="Genomic_DNA"/>
</dbReference>
<reference evidence="2 3" key="1">
    <citation type="submission" date="2022-07" db="EMBL/GenBank/DDBJ databases">
        <title>Methylomonas rivi sp. nov., Methylomonas rosea sp. nov., Methylomonas aureus sp. nov. and Methylomonas subterranea sp. nov., four novel methanotrophs isolated from a freshwater creek and the deep terrestrial subsurface.</title>
        <authorList>
            <person name="Abin C."/>
            <person name="Sankaranarayanan K."/>
            <person name="Garner C."/>
            <person name="Sindelar R."/>
            <person name="Kotary K."/>
            <person name="Garner R."/>
            <person name="Barclay S."/>
            <person name="Lawson P."/>
            <person name="Krumholz L."/>
        </authorList>
    </citation>
    <scope>NUCLEOTIDE SEQUENCE [LARGE SCALE GENOMIC DNA]</scope>
    <source>
        <strain evidence="2 3">SURF-2</strain>
    </source>
</reference>
<organism evidence="2 3">
    <name type="scientific">Methylomonas subterranea</name>
    <dbReference type="NCBI Taxonomy" id="2952225"/>
    <lineage>
        <taxon>Bacteria</taxon>
        <taxon>Pseudomonadati</taxon>
        <taxon>Pseudomonadota</taxon>
        <taxon>Gammaproteobacteria</taxon>
        <taxon>Methylococcales</taxon>
        <taxon>Methylococcaceae</taxon>
        <taxon>Methylomonas</taxon>
    </lineage>
</organism>
<dbReference type="Proteomes" id="UP001524499">
    <property type="component" value="Unassembled WGS sequence"/>
</dbReference>
<evidence type="ECO:0000259" key="1">
    <source>
        <dbReference type="Pfam" id="PF04606"/>
    </source>
</evidence>
<keyword evidence="3" id="KW-1185">Reference proteome</keyword>
<dbReference type="Pfam" id="PF04606">
    <property type="entry name" value="Ogr_Delta"/>
    <property type="match status" value="1"/>
</dbReference>
<feature type="domain" description="Zinc finger Ogr/Delta-type" evidence="1">
    <location>
        <begin position="4"/>
        <end position="52"/>
    </location>
</feature>
<dbReference type="RefSeq" id="WP_256603522.1">
    <property type="nucleotide sequence ID" value="NZ_JANIBJ010000031.1"/>
</dbReference>
<name>A0ABT1TJ69_9GAMM</name>
<evidence type="ECO:0000313" key="2">
    <source>
        <dbReference type="EMBL" id="MCQ8105516.1"/>
    </source>
</evidence>
<protein>
    <submittedName>
        <fullName evidence="2">Ogr/Delta-like zinc finger family protein</fullName>
    </submittedName>
</protein>